<feature type="domain" description="AAA" evidence="1">
    <location>
        <begin position="18"/>
        <end position="133"/>
    </location>
</feature>
<dbReference type="InterPro" id="IPR041682">
    <property type="entry name" value="AAA_14"/>
</dbReference>
<reference evidence="4" key="1">
    <citation type="submission" date="2016-10" db="EMBL/GenBank/DDBJ databases">
        <authorList>
            <person name="Varghese N."/>
            <person name="Submissions S."/>
        </authorList>
    </citation>
    <scope>NUCLEOTIDE SEQUENCE [LARGE SCALE GENOMIC DNA]</scope>
    <source>
        <strain evidence="4">DSM 15310</strain>
    </source>
</reference>
<accession>A0A1I0JEE1</accession>
<dbReference type="Pfam" id="PF13173">
    <property type="entry name" value="AAA_14"/>
    <property type="match status" value="1"/>
</dbReference>
<proteinExistence type="predicted"/>
<dbReference type="InterPro" id="IPR027417">
    <property type="entry name" value="P-loop_NTPase"/>
</dbReference>
<gene>
    <name evidence="3" type="ORF">SAMN04487998_3794</name>
</gene>
<evidence type="ECO:0000313" key="3">
    <source>
        <dbReference type="EMBL" id="SEU08235.1"/>
    </source>
</evidence>
<evidence type="ECO:0000259" key="1">
    <source>
        <dbReference type="Pfam" id="PF13173"/>
    </source>
</evidence>
<evidence type="ECO:0000259" key="2">
    <source>
        <dbReference type="Pfam" id="PF13635"/>
    </source>
</evidence>
<dbReference type="SUPFAM" id="SSF52540">
    <property type="entry name" value="P-loop containing nucleoside triphosphate hydrolases"/>
    <property type="match status" value="1"/>
</dbReference>
<evidence type="ECO:0008006" key="5">
    <source>
        <dbReference type="Google" id="ProtNLM"/>
    </source>
</evidence>
<dbReference type="InterPro" id="IPR025420">
    <property type="entry name" value="DUF4143"/>
</dbReference>
<dbReference type="AlphaFoldDB" id="A0A1I0JEE1"/>
<organism evidence="3 4">
    <name type="scientific">Hymenobacter actinosclerus</name>
    <dbReference type="NCBI Taxonomy" id="82805"/>
    <lineage>
        <taxon>Bacteria</taxon>
        <taxon>Pseudomonadati</taxon>
        <taxon>Bacteroidota</taxon>
        <taxon>Cytophagia</taxon>
        <taxon>Cytophagales</taxon>
        <taxon>Hymenobacteraceae</taxon>
        <taxon>Hymenobacter</taxon>
    </lineage>
</organism>
<dbReference type="RefSeq" id="WP_092774296.1">
    <property type="nucleotide sequence ID" value="NZ_FOHS01000009.1"/>
</dbReference>
<dbReference type="STRING" id="82805.SAMN04487998_3794"/>
<name>A0A1I0JEE1_9BACT</name>
<dbReference type="PANTHER" id="PTHR43566:SF2">
    <property type="entry name" value="DUF4143 DOMAIN-CONTAINING PROTEIN"/>
    <property type="match status" value="1"/>
</dbReference>
<dbReference type="PANTHER" id="PTHR43566">
    <property type="entry name" value="CONSERVED PROTEIN"/>
    <property type="match status" value="1"/>
</dbReference>
<dbReference type="OrthoDB" id="9778168at2"/>
<dbReference type="Pfam" id="PF13635">
    <property type="entry name" value="DUF4143"/>
    <property type="match status" value="1"/>
</dbReference>
<evidence type="ECO:0000313" key="4">
    <source>
        <dbReference type="Proteomes" id="UP000198697"/>
    </source>
</evidence>
<sequence length="387" mass="42817">MIPRQLTPKLLQLAQTLPIITLTGPRQSGKSTLVRAAFPALPYVSLEDPDIRQLAQQDPRRFLAAYPQGAVLDEVQRVPDLFSYLQSVVDQPSPPTAPYVLTGSQNFLLLDAINQSLAGRTAVLRLLPFSCAEWQAAGQLPANADDIIWRGGYPRLLRPHLSPADFYPSYIQTYLERDVRSILNISDLSAFTRFLRLCAGRIGSPLNLSSLASDCGVAVNTAKAWVSVLEASYVLYLLPPHHANFSKRLIKSPKLYFYDTGLACSLLGIREGAQLASHYLRGGLFENLVLTEILKHYDALGQVAPVYFWQDKTGREVDFLLEQPTGLLALEVKAGLTLSTDYFRQLDYWRGLSGVPAERAYVVYAGTTTRPTAHGTLLRLADLTSVL</sequence>
<dbReference type="EMBL" id="FOHS01000009">
    <property type="protein sequence ID" value="SEU08235.1"/>
    <property type="molecule type" value="Genomic_DNA"/>
</dbReference>
<dbReference type="Proteomes" id="UP000198697">
    <property type="component" value="Unassembled WGS sequence"/>
</dbReference>
<feature type="domain" description="DUF4143" evidence="2">
    <location>
        <begin position="176"/>
        <end position="335"/>
    </location>
</feature>
<keyword evidence="4" id="KW-1185">Reference proteome</keyword>
<protein>
    <recommendedName>
        <fullName evidence="5">AAA+ ATPase domain-containing protein</fullName>
    </recommendedName>
</protein>